<comment type="catalytic activity">
    <reaction evidence="10 11">
        <text>tRNA(His) + L-histidine + ATP = L-histidyl-tRNA(His) + AMP + diphosphate + H(+)</text>
        <dbReference type="Rhea" id="RHEA:17313"/>
        <dbReference type="Rhea" id="RHEA-COMP:9665"/>
        <dbReference type="Rhea" id="RHEA-COMP:9689"/>
        <dbReference type="ChEBI" id="CHEBI:15378"/>
        <dbReference type="ChEBI" id="CHEBI:30616"/>
        <dbReference type="ChEBI" id="CHEBI:33019"/>
        <dbReference type="ChEBI" id="CHEBI:57595"/>
        <dbReference type="ChEBI" id="CHEBI:78442"/>
        <dbReference type="ChEBI" id="CHEBI:78527"/>
        <dbReference type="ChEBI" id="CHEBI:456215"/>
        <dbReference type="EC" id="6.1.1.21"/>
    </reaction>
</comment>
<accession>A0A1N6V8P1</accession>
<keyword evidence="7 11" id="KW-0067">ATP-binding</keyword>
<dbReference type="GO" id="GO:0004821">
    <property type="term" value="F:histidine-tRNA ligase activity"/>
    <property type="evidence" value="ECO:0007669"/>
    <property type="project" value="UniProtKB-UniRule"/>
</dbReference>
<dbReference type="GO" id="GO:0016740">
    <property type="term" value="F:transferase activity"/>
    <property type="evidence" value="ECO:0007669"/>
    <property type="project" value="UniProtKB-ARBA"/>
</dbReference>
<dbReference type="InterPro" id="IPR045864">
    <property type="entry name" value="aa-tRNA-synth_II/BPL/LPL"/>
</dbReference>
<organism evidence="14 15">
    <name type="scientific">Halanaerobium kushneri</name>
    <dbReference type="NCBI Taxonomy" id="56779"/>
    <lineage>
        <taxon>Bacteria</taxon>
        <taxon>Bacillati</taxon>
        <taxon>Bacillota</taxon>
        <taxon>Clostridia</taxon>
        <taxon>Halanaerobiales</taxon>
        <taxon>Halanaerobiaceae</taxon>
        <taxon>Halanaerobium</taxon>
    </lineage>
</organism>
<dbReference type="InterPro" id="IPR004516">
    <property type="entry name" value="HisRS/HisZ"/>
</dbReference>
<feature type="binding site" evidence="12">
    <location>
        <position position="126"/>
    </location>
    <ligand>
        <name>L-histidine</name>
        <dbReference type="ChEBI" id="CHEBI:57595"/>
    </ligand>
</feature>
<dbReference type="OrthoDB" id="9800814at2"/>
<dbReference type="CDD" id="cd00859">
    <property type="entry name" value="HisRS_anticodon"/>
    <property type="match status" value="1"/>
</dbReference>
<dbReference type="RefSeq" id="WP_076544606.1">
    <property type="nucleotide sequence ID" value="NZ_FTNC01000007.1"/>
</dbReference>
<evidence type="ECO:0000256" key="5">
    <source>
        <dbReference type="ARBA" id="ARBA00022598"/>
    </source>
</evidence>
<dbReference type="InterPro" id="IPR004154">
    <property type="entry name" value="Anticodon-bd"/>
</dbReference>
<protein>
    <recommendedName>
        <fullName evidence="11">Histidine--tRNA ligase</fullName>
        <ecNumber evidence="11">6.1.1.21</ecNumber>
    </recommendedName>
    <alternativeName>
        <fullName evidence="11">Histidyl-tRNA synthetase</fullName>
        <shortName evidence="11">HisRS</shortName>
    </alternativeName>
</protein>
<dbReference type="InterPro" id="IPR033656">
    <property type="entry name" value="HisRS_anticodon"/>
</dbReference>
<dbReference type="PANTHER" id="PTHR43707">
    <property type="entry name" value="HISTIDYL-TRNA SYNTHETASE"/>
    <property type="match status" value="1"/>
</dbReference>
<dbReference type="Pfam" id="PF13393">
    <property type="entry name" value="tRNA-synt_His"/>
    <property type="match status" value="1"/>
</dbReference>
<gene>
    <name evidence="11" type="primary">hisS</name>
    <name evidence="14" type="ORF">SAMN05421834_107143</name>
</gene>
<proteinExistence type="inferred from homology"/>
<evidence type="ECO:0000256" key="8">
    <source>
        <dbReference type="ARBA" id="ARBA00022917"/>
    </source>
</evidence>
<keyword evidence="8 11" id="KW-0648">Protein biosynthesis</keyword>
<dbReference type="GO" id="GO:0006427">
    <property type="term" value="P:histidyl-tRNA aminoacylation"/>
    <property type="evidence" value="ECO:0007669"/>
    <property type="project" value="UniProtKB-UniRule"/>
</dbReference>
<comment type="subcellular location">
    <subcellularLocation>
        <location evidence="1 11">Cytoplasm</location>
    </subcellularLocation>
</comment>
<evidence type="ECO:0000256" key="6">
    <source>
        <dbReference type="ARBA" id="ARBA00022741"/>
    </source>
</evidence>
<dbReference type="AlphaFoldDB" id="A0A1N6V8P1"/>
<dbReference type="Gene3D" id="3.40.50.800">
    <property type="entry name" value="Anticodon-binding domain"/>
    <property type="match status" value="1"/>
</dbReference>
<dbReference type="SUPFAM" id="SSF52954">
    <property type="entry name" value="Class II aaRS ABD-related"/>
    <property type="match status" value="1"/>
</dbReference>
<dbReference type="SUPFAM" id="SSF55681">
    <property type="entry name" value="Class II aaRS and biotin synthetases"/>
    <property type="match status" value="1"/>
</dbReference>
<evidence type="ECO:0000256" key="10">
    <source>
        <dbReference type="ARBA" id="ARBA00047639"/>
    </source>
</evidence>
<keyword evidence="9 11" id="KW-0030">Aminoacyl-tRNA synthetase</keyword>
<evidence type="ECO:0000256" key="4">
    <source>
        <dbReference type="ARBA" id="ARBA00022490"/>
    </source>
</evidence>
<feature type="binding site" evidence="12">
    <location>
        <begin position="81"/>
        <end position="83"/>
    </location>
    <ligand>
        <name>L-histidine</name>
        <dbReference type="ChEBI" id="CHEBI:57595"/>
    </ligand>
</feature>
<evidence type="ECO:0000256" key="7">
    <source>
        <dbReference type="ARBA" id="ARBA00022840"/>
    </source>
</evidence>
<dbReference type="GO" id="GO:0005524">
    <property type="term" value="F:ATP binding"/>
    <property type="evidence" value="ECO:0007669"/>
    <property type="project" value="UniProtKB-UniRule"/>
</dbReference>
<keyword evidence="4 11" id="KW-0963">Cytoplasm</keyword>
<dbReference type="EC" id="6.1.1.21" evidence="11"/>
<evidence type="ECO:0000313" key="14">
    <source>
        <dbReference type="EMBL" id="SIQ74250.1"/>
    </source>
</evidence>
<reference evidence="15" key="1">
    <citation type="submission" date="2017-01" db="EMBL/GenBank/DDBJ databases">
        <authorList>
            <person name="Varghese N."/>
            <person name="Submissions S."/>
        </authorList>
    </citation>
    <scope>NUCLEOTIDE SEQUENCE [LARGE SCALE GENOMIC DNA]</scope>
    <source>
        <strain evidence="15">ATCC 700103</strain>
    </source>
</reference>
<evidence type="ECO:0000256" key="9">
    <source>
        <dbReference type="ARBA" id="ARBA00023146"/>
    </source>
</evidence>
<keyword evidence="15" id="KW-1185">Reference proteome</keyword>
<comment type="subunit">
    <text evidence="3 11">Homodimer.</text>
</comment>
<evidence type="ECO:0000256" key="12">
    <source>
        <dbReference type="PIRSR" id="PIRSR001549-1"/>
    </source>
</evidence>
<evidence type="ECO:0000256" key="3">
    <source>
        <dbReference type="ARBA" id="ARBA00011738"/>
    </source>
</evidence>
<evidence type="ECO:0000259" key="13">
    <source>
        <dbReference type="PROSITE" id="PS50862"/>
    </source>
</evidence>
<evidence type="ECO:0000256" key="1">
    <source>
        <dbReference type="ARBA" id="ARBA00004496"/>
    </source>
</evidence>
<dbReference type="Proteomes" id="UP000185669">
    <property type="component" value="Unassembled WGS sequence"/>
</dbReference>
<evidence type="ECO:0000256" key="2">
    <source>
        <dbReference type="ARBA" id="ARBA00008226"/>
    </source>
</evidence>
<dbReference type="FunFam" id="3.30.930.10:FF:000005">
    <property type="entry name" value="Histidine--tRNA ligase"/>
    <property type="match status" value="1"/>
</dbReference>
<feature type="binding site" evidence="12">
    <location>
        <begin position="261"/>
        <end position="262"/>
    </location>
    <ligand>
        <name>L-histidine</name>
        <dbReference type="ChEBI" id="CHEBI:57595"/>
    </ligand>
</feature>
<dbReference type="InterPro" id="IPR041715">
    <property type="entry name" value="HisRS-like_core"/>
</dbReference>
<dbReference type="GO" id="GO:0140096">
    <property type="term" value="F:catalytic activity, acting on a protein"/>
    <property type="evidence" value="ECO:0007669"/>
    <property type="project" value="UniProtKB-ARBA"/>
</dbReference>
<dbReference type="Pfam" id="PF03129">
    <property type="entry name" value="HGTP_anticodon"/>
    <property type="match status" value="1"/>
</dbReference>
<dbReference type="Gene3D" id="3.30.930.10">
    <property type="entry name" value="Bira Bifunctional Protein, Domain 2"/>
    <property type="match status" value="1"/>
</dbReference>
<feature type="binding site" evidence="12">
    <location>
        <position position="130"/>
    </location>
    <ligand>
        <name>L-histidine</name>
        <dbReference type="ChEBI" id="CHEBI:57595"/>
    </ligand>
</feature>
<name>A0A1N6V8P1_9FIRM</name>
<comment type="similarity">
    <text evidence="2 11">Belongs to the class-II aminoacyl-tRNA synthetase family.</text>
</comment>
<dbReference type="NCBIfam" id="TIGR00442">
    <property type="entry name" value="hisS"/>
    <property type="match status" value="1"/>
</dbReference>
<dbReference type="PANTHER" id="PTHR43707:SF1">
    <property type="entry name" value="HISTIDINE--TRNA LIGASE, MITOCHONDRIAL-RELATED"/>
    <property type="match status" value="1"/>
</dbReference>
<evidence type="ECO:0000256" key="11">
    <source>
        <dbReference type="HAMAP-Rule" id="MF_00127"/>
    </source>
</evidence>
<dbReference type="EMBL" id="FTNC01000007">
    <property type="protein sequence ID" value="SIQ74250.1"/>
    <property type="molecule type" value="Genomic_DNA"/>
</dbReference>
<feature type="domain" description="Aminoacyl-transfer RNA synthetases class-II family profile" evidence="13">
    <location>
        <begin position="23"/>
        <end position="322"/>
    </location>
</feature>
<dbReference type="CDD" id="cd00773">
    <property type="entry name" value="HisRS-like_core"/>
    <property type="match status" value="1"/>
</dbReference>
<feature type="binding site" evidence="12">
    <location>
        <position position="112"/>
    </location>
    <ligand>
        <name>L-histidine</name>
        <dbReference type="ChEBI" id="CHEBI:57595"/>
    </ligand>
</feature>
<dbReference type="InterPro" id="IPR006195">
    <property type="entry name" value="aa-tRNA-synth_II"/>
</dbReference>
<dbReference type="PROSITE" id="PS50862">
    <property type="entry name" value="AA_TRNA_LIGASE_II"/>
    <property type="match status" value="1"/>
</dbReference>
<sequence>MKFNAPRGTNDILPPDTLKWQYIEKKTHEIFSNYNYQEIRTPIFEYTELFQRGIGEVTDIVEKEMYTFEDKGGRSITLRPEGTASVIRSFLENKIYGQTQPTKYYYIGPMFRYERPQSGRFRQFHQLGVEAIASNDPALDAEIISLGMRLLQDFGLSNLELHLNSVGCGECRPTYVEKLKTYLNENKEQLCDNCKNRIERNPLRVLDCKNEGCQNVIEHAPKITDNLCDSCSDHFDDVQEYLDILDLEYIINPLLVRGLDYYTNTAFEIKDNALGAQDTVFGGGRYNGLAEEIGNRDLPGIGFALGIERLLLSLEAKEIELPVESGVDLYITVIGEQAKKESFKLLDQLRNNGFRTEIDYLGRSVGSQMKSADRMNAEYTIIIGEDELNKNSATIRNMKSGDEKEIQLSNLLKEMKQLVDKEEI</sequence>
<evidence type="ECO:0000313" key="15">
    <source>
        <dbReference type="Proteomes" id="UP000185669"/>
    </source>
</evidence>
<keyword evidence="6 11" id="KW-0547">Nucleotide-binding</keyword>
<dbReference type="PIRSF" id="PIRSF001549">
    <property type="entry name" value="His-tRNA_synth"/>
    <property type="match status" value="1"/>
</dbReference>
<dbReference type="InterPro" id="IPR036621">
    <property type="entry name" value="Anticodon-bd_dom_sf"/>
</dbReference>
<feature type="binding site" evidence="12">
    <location>
        <position position="257"/>
    </location>
    <ligand>
        <name>L-histidine</name>
        <dbReference type="ChEBI" id="CHEBI:57595"/>
    </ligand>
</feature>
<dbReference type="STRING" id="56779.SAMN05421834_107143"/>
<dbReference type="HAMAP" id="MF_00127">
    <property type="entry name" value="His_tRNA_synth"/>
    <property type="match status" value="1"/>
</dbReference>
<dbReference type="InterPro" id="IPR015807">
    <property type="entry name" value="His-tRNA-ligase"/>
</dbReference>
<keyword evidence="5 11" id="KW-0436">Ligase</keyword>
<dbReference type="GO" id="GO:0005737">
    <property type="term" value="C:cytoplasm"/>
    <property type="evidence" value="ECO:0007669"/>
    <property type="project" value="UniProtKB-SubCell"/>
</dbReference>